<accession>A0ABV6JY32</accession>
<name>A0ABV6JY32_9PROT</name>
<protein>
    <submittedName>
        <fullName evidence="6">ABC transporter substrate-binding protein</fullName>
    </submittedName>
</protein>
<dbReference type="Gene3D" id="3.40.190.10">
    <property type="entry name" value="Periplasmic binding protein-like II"/>
    <property type="match status" value="1"/>
</dbReference>
<dbReference type="PANTHER" id="PTHR30290">
    <property type="entry name" value="PERIPLASMIC BINDING COMPONENT OF ABC TRANSPORTER"/>
    <property type="match status" value="1"/>
</dbReference>
<feature type="domain" description="Solute-binding protein family 5" evidence="5">
    <location>
        <begin position="76"/>
        <end position="447"/>
    </location>
</feature>
<keyword evidence="7" id="KW-1185">Reference proteome</keyword>
<evidence type="ECO:0000313" key="6">
    <source>
        <dbReference type="EMBL" id="MFC0410640.1"/>
    </source>
</evidence>
<keyword evidence="4" id="KW-0732">Signal</keyword>
<dbReference type="Gene3D" id="3.90.76.10">
    <property type="entry name" value="Dipeptide-binding Protein, Domain 1"/>
    <property type="match status" value="1"/>
</dbReference>
<dbReference type="RefSeq" id="WP_377046396.1">
    <property type="nucleotide sequence ID" value="NZ_JBHLUN010000016.1"/>
</dbReference>
<sequence length="536" mass="58477">MNRRAFLAAASAASVLRYDALTSAFADTPKTILVVAQQLDNVTSLDPHESFEAVAAEIETNLYQKLLRPRPDKPEELQGDLADSWTASADGKRLTFKLKGDAVFASGAKVTAEDAAFSLQRAVKLNKAPAFIINQFGFTAANVEERIRATDEHTLEIALDGTTSPAFALYCLSANVGSVVEKKLVLSHAQRDDKGGDDLGNGWLKTNSAGSGAWVLRAWRPSDSATLEASAAQAKRGPIRRIILRHITDPSAQLLLLRQGDADIARNLTTEQLRTLQSDGDFTLVRKAQASLVLIQLNTAHPQLAKPQVRQAIKWAIDYQALQQNLVPLTHAVHQSFLPDGFPAAVNDTPFHKDVAKAKALLAEAGVPDGFEIVMDHYSAQPNPDMAQALQSNLAEIGIRLRLLPGENRQVLTKTRARQHEMALTSWGADYFDPNSNAEAFCVNTDNGPDARNRTLAWRNSWKDDGFTARVAEALRETDGAKRLALYDRLQRDHMEQSPFVILLQTTATAACRKGVTGVRLGTLPDSNSYEGVAKS</sequence>
<comment type="similarity">
    <text evidence="2">Belongs to the bacterial solute-binding protein 5 family.</text>
</comment>
<reference evidence="6 7" key="1">
    <citation type="submission" date="2024-09" db="EMBL/GenBank/DDBJ databases">
        <authorList>
            <person name="Sun Q."/>
            <person name="Mori K."/>
        </authorList>
    </citation>
    <scope>NUCLEOTIDE SEQUENCE [LARGE SCALE GENOMIC DNA]</scope>
    <source>
        <strain evidence="6 7">TBRC 5777</strain>
    </source>
</reference>
<dbReference type="EMBL" id="JBHLUN010000016">
    <property type="protein sequence ID" value="MFC0410640.1"/>
    <property type="molecule type" value="Genomic_DNA"/>
</dbReference>
<dbReference type="InterPro" id="IPR039424">
    <property type="entry name" value="SBP_5"/>
</dbReference>
<evidence type="ECO:0000313" key="7">
    <source>
        <dbReference type="Proteomes" id="UP001589865"/>
    </source>
</evidence>
<comment type="caution">
    <text evidence="6">The sequence shown here is derived from an EMBL/GenBank/DDBJ whole genome shotgun (WGS) entry which is preliminary data.</text>
</comment>
<dbReference type="Gene3D" id="3.10.105.10">
    <property type="entry name" value="Dipeptide-binding Protein, Domain 3"/>
    <property type="match status" value="1"/>
</dbReference>
<dbReference type="InterPro" id="IPR030678">
    <property type="entry name" value="Peptide/Ni-bd"/>
</dbReference>
<evidence type="ECO:0000256" key="2">
    <source>
        <dbReference type="ARBA" id="ARBA00005695"/>
    </source>
</evidence>
<dbReference type="InterPro" id="IPR000914">
    <property type="entry name" value="SBP_5_dom"/>
</dbReference>
<evidence type="ECO:0000256" key="3">
    <source>
        <dbReference type="ARBA" id="ARBA00022448"/>
    </source>
</evidence>
<dbReference type="CDD" id="cd08512">
    <property type="entry name" value="PBP2_NikA_DppA_OppA_like_7"/>
    <property type="match status" value="1"/>
</dbReference>
<evidence type="ECO:0000256" key="1">
    <source>
        <dbReference type="ARBA" id="ARBA00004418"/>
    </source>
</evidence>
<gene>
    <name evidence="6" type="ORF">ACFFGY_20515</name>
</gene>
<dbReference type="PIRSF" id="PIRSF002741">
    <property type="entry name" value="MppA"/>
    <property type="match status" value="1"/>
</dbReference>
<proteinExistence type="inferred from homology"/>
<evidence type="ECO:0000256" key="4">
    <source>
        <dbReference type="ARBA" id="ARBA00022729"/>
    </source>
</evidence>
<organism evidence="6 7">
    <name type="scientific">Roseomonas elaeocarpi</name>
    <dbReference type="NCBI Taxonomy" id="907779"/>
    <lineage>
        <taxon>Bacteria</taxon>
        <taxon>Pseudomonadati</taxon>
        <taxon>Pseudomonadota</taxon>
        <taxon>Alphaproteobacteria</taxon>
        <taxon>Acetobacterales</taxon>
        <taxon>Roseomonadaceae</taxon>
        <taxon>Roseomonas</taxon>
    </lineage>
</organism>
<dbReference type="PANTHER" id="PTHR30290:SF10">
    <property type="entry name" value="PERIPLASMIC OLIGOPEPTIDE-BINDING PROTEIN-RELATED"/>
    <property type="match status" value="1"/>
</dbReference>
<dbReference type="Proteomes" id="UP001589865">
    <property type="component" value="Unassembled WGS sequence"/>
</dbReference>
<evidence type="ECO:0000259" key="5">
    <source>
        <dbReference type="Pfam" id="PF00496"/>
    </source>
</evidence>
<dbReference type="Pfam" id="PF00496">
    <property type="entry name" value="SBP_bac_5"/>
    <property type="match status" value="1"/>
</dbReference>
<dbReference type="SUPFAM" id="SSF53850">
    <property type="entry name" value="Periplasmic binding protein-like II"/>
    <property type="match status" value="1"/>
</dbReference>
<comment type="subcellular location">
    <subcellularLocation>
        <location evidence="1">Periplasm</location>
    </subcellularLocation>
</comment>
<keyword evidence="3" id="KW-0813">Transport</keyword>